<evidence type="ECO:0000256" key="1">
    <source>
        <dbReference type="ARBA" id="ARBA00006153"/>
    </source>
</evidence>
<dbReference type="InterPro" id="IPR002933">
    <property type="entry name" value="Peptidase_M20"/>
</dbReference>
<dbReference type="PIRSF" id="PIRSF001235">
    <property type="entry name" value="Amidase_carbamoylase"/>
    <property type="match status" value="1"/>
</dbReference>
<dbReference type="NCBIfam" id="TIGR01879">
    <property type="entry name" value="hydantase"/>
    <property type="match status" value="1"/>
</dbReference>
<feature type="binding site" evidence="3">
    <location>
        <position position="99"/>
    </location>
    <ligand>
        <name>Zn(2+)</name>
        <dbReference type="ChEBI" id="CHEBI:29105"/>
        <label>1</label>
    </ligand>
</feature>
<feature type="binding site" evidence="3">
    <location>
        <position position="397"/>
    </location>
    <ligand>
        <name>Zn(2+)</name>
        <dbReference type="ChEBI" id="CHEBI:29105"/>
        <label>2</label>
    </ligand>
</feature>
<comment type="similarity">
    <text evidence="1">Belongs to the peptidase M20 family.</text>
</comment>
<comment type="caution">
    <text evidence="5">The sequence shown here is derived from an EMBL/GenBank/DDBJ whole genome shotgun (WGS) entry which is preliminary data.</text>
</comment>
<dbReference type="PANTHER" id="PTHR32494">
    <property type="entry name" value="ALLANTOATE DEIMINASE-RELATED"/>
    <property type="match status" value="1"/>
</dbReference>
<gene>
    <name evidence="5" type="ORF">QUF85_00785</name>
</gene>
<feature type="domain" description="Peptidase M20 dimerisation" evidence="4">
    <location>
        <begin position="225"/>
        <end position="324"/>
    </location>
</feature>
<evidence type="ECO:0000313" key="5">
    <source>
        <dbReference type="EMBL" id="MDM5281915.1"/>
    </source>
</evidence>
<name>A0AAJ1QIL0_9BACI</name>
<comment type="cofactor">
    <cofactor evidence="3">
        <name>Zn(2+)</name>
        <dbReference type="ChEBI" id="CHEBI:29105"/>
    </cofactor>
    <text evidence="3">Binds 2 Zn(2+) ions per subunit.</text>
</comment>
<dbReference type="NCBIfam" id="NF006769">
    <property type="entry name" value="PRK09290.1-3"/>
    <property type="match status" value="1"/>
</dbReference>
<dbReference type="SUPFAM" id="SSF53187">
    <property type="entry name" value="Zn-dependent exopeptidases"/>
    <property type="match status" value="1"/>
</dbReference>
<dbReference type="Gene3D" id="3.40.630.10">
    <property type="entry name" value="Zn peptidases"/>
    <property type="match status" value="1"/>
</dbReference>
<dbReference type="InterPro" id="IPR010158">
    <property type="entry name" value="Amidase_Cbmase"/>
</dbReference>
<feature type="binding site" evidence="3">
    <location>
        <position position="206"/>
    </location>
    <ligand>
        <name>Zn(2+)</name>
        <dbReference type="ChEBI" id="CHEBI:29105"/>
        <label>1</label>
    </ligand>
</feature>
<dbReference type="InterPro" id="IPR011650">
    <property type="entry name" value="Peptidase_M20_dimer"/>
</dbReference>
<dbReference type="Pfam" id="PF07687">
    <property type="entry name" value="M20_dimer"/>
    <property type="match status" value="1"/>
</dbReference>
<feature type="binding site" evidence="3">
    <location>
        <position position="110"/>
    </location>
    <ligand>
        <name>Zn(2+)</name>
        <dbReference type="ChEBI" id="CHEBI:29105"/>
        <label>1</label>
    </ligand>
</feature>
<proteinExistence type="inferred from homology"/>
<evidence type="ECO:0000259" key="4">
    <source>
        <dbReference type="Pfam" id="PF07687"/>
    </source>
</evidence>
<dbReference type="CDD" id="cd03884">
    <property type="entry name" value="M20_bAS"/>
    <property type="match status" value="1"/>
</dbReference>
<dbReference type="AlphaFoldDB" id="A0AAJ1QIL0"/>
<accession>A0AAJ1QIL0</accession>
<keyword evidence="3" id="KW-0862">Zinc</keyword>
<organism evidence="5 6">
    <name type="scientific">Peribacillus frigoritolerans</name>
    <dbReference type="NCBI Taxonomy" id="450367"/>
    <lineage>
        <taxon>Bacteria</taxon>
        <taxon>Bacillati</taxon>
        <taxon>Bacillota</taxon>
        <taxon>Bacilli</taxon>
        <taxon>Bacillales</taxon>
        <taxon>Bacillaceae</taxon>
        <taxon>Peribacillus</taxon>
    </lineage>
</organism>
<dbReference type="RefSeq" id="WP_289348191.1">
    <property type="nucleotide sequence ID" value="NZ_JAUCFI010000001.1"/>
</dbReference>
<dbReference type="InterPro" id="IPR036264">
    <property type="entry name" value="Bact_exopeptidase_dim_dom"/>
</dbReference>
<dbReference type="Gene3D" id="3.30.70.360">
    <property type="match status" value="1"/>
</dbReference>
<dbReference type="Proteomes" id="UP001238973">
    <property type="component" value="Unassembled WGS sequence"/>
</dbReference>
<protein>
    <submittedName>
        <fullName evidence="5">M20 family metallo-hydrolase</fullName>
    </submittedName>
</protein>
<dbReference type="PANTHER" id="PTHR32494:SF5">
    <property type="entry name" value="ALLANTOATE AMIDOHYDROLASE"/>
    <property type="match status" value="1"/>
</dbReference>
<dbReference type="NCBIfam" id="NF006771">
    <property type="entry name" value="PRK09290.1-5"/>
    <property type="match status" value="1"/>
</dbReference>
<dbReference type="Pfam" id="PF01546">
    <property type="entry name" value="Peptidase_M20"/>
    <property type="match status" value="1"/>
</dbReference>
<evidence type="ECO:0000313" key="6">
    <source>
        <dbReference type="Proteomes" id="UP001238973"/>
    </source>
</evidence>
<dbReference type="SUPFAM" id="SSF55031">
    <property type="entry name" value="Bacterial exopeptidase dimerisation domain"/>
    <property type="match status" value="1"/>
</dbReference>
<evidence type="ECO:0000256" key="3">
    <source>
        <dbReference type="PIRSR" id="PIRSR001235-1"/>
    </source>
</evidence>
<feature type="binding site" evidence="3">
    <location>
        <position position="145"/>
    </location>
    <ligand>
        <name>Zn(2+)</name>
        <dbReference type="ChEBI" id="CHEBI:29105"/>
        <label>2</label>
    </ligand>
</feature>
<reference evidence="5" key="1">
    <citation type="submission" date="2023-06" db="EMBL/GenBank/DDBJ databases">
        <title>Comparative genomics of Bacillaceae isolates and their secondary metabolite potential.</title>
        <authorList>
            <person name="Song L."/>
            <person name="Nielsen L.J."/>
            <person name="Mohite O."/>
            <person name="Xu X."/>
            <person name="Weber T."/>
            <person name="Kovacs A.T."/>
        </authorList>
    </citation>
    <scope>NUCLEOTIDE SEQUENCE</scope>
    <source>
        <strain evidence="5">G1S1</strain>
    </source>
</reference>
<dbReference type="GO" id="GO:0046872">
    <property type="term" value="F:metal ion binding"/>
    <property type="evidence" value="ECO:0007669"/>
    <property type="project" value="UniProtKB-KW"/>
</dbReference>
<evidence type="ECO:0000256" key="2">
    <source>
        <dbReference type="ARBA" id="ARBA00022801"/>
    </source>
</evidence>
<dbReference type="GO" id="GO:0016813">
    <property type="term" value="F:hydrolase activity, acting on carbon-nitrogen (but not peptide) bonds, in linear amidines"/>
    <property type="evidence" value="ECO:0007669"/>
    <property type="project" value="InterPro"/>
</dbReference>
<keyword evidence="2" id="KW-0378">Hydrolase</keyword>
<sequence>MKTEKFPNRSIRPHIREDFYKINKERLLSTINTSANYGALPNGGLCRLALSEDDRKIRDIFMEWMKECRLDIRIDDAGNMYGRRPGKNPDAHPVVMGSHLDTQRIGGRYDGILGVMGALEVVRTLNDYGIETERPIEIVNFTNEEGARFIPSMLGSGIVANAITQDEVLKIVDKDHLKFVDELKKIGYKGSAENRPKEMYCYFELHIEQGPVLEANRQSIGAVTGIQGISTLDVVITGRTSHAGTTPMENRNDAMLSAAKMIQEVYKSYESFPGSLITIGQIQSLPNVTNSVAGQVVFSIDIRHPEDAIRKLVTKELKEKLSTMALIDNMDLLIKDLMEVEAEKFSAEIVSDIQLTADKLGYSSMKLISGAGHDAKFMNQMAPTGMIFIPSIGGVSHCEEEISTDDDIEKGVQVLLELVLRFANRKDRLQR</sequence>
<dbReference type="EMBL" id="JAUCFI010000001">
    <property type="protein sequence ID" value="MDM5281915.1"/>
    <property type="molecule type" value="Genomic_DNA"/>
</dbReference>
<keyword evidence="3" id="KW-0479">Metal-binding</keyword>
<feature type="binding site" evidence="3">
    <location>
        <position position="110"/>
    </location>
    <ligand>
        <name>Zn(2+)</name>
        <dbReference type="ChEBI" id="CHEBI:29105"/>
        <label>2</label>
    </ligand>
</feature>